<dbReference type="PROSITE" id="PS50928">
    <property type="entry name" value="ABC_TM1"/>
    <property type="match status" value="2"/>
</dbReference>
<evidence type="ECO:0000313" key="11">
    <source>
        <dbReference type="Proteomes" id="UP000094609"/>
    </source>
</evidence>
<dbReference type="InterPro" id="IPR035906">
    <property type="entry name" value="MetI-like_sf"/>
</dbReference>
<keyword evidence="11" id="KW-1185">Reference proteome</keyword>
<reference evidence="11" key="1">
    <citation type="submission" date="2016-08" db="EMBL/GenBank/DDBJ databases">
        <title>Complete genome sequence of the organohalide-respiring Epsilonproteobacterium Sulfurospirillum halorespirans.</title>
        <authorList>
            <person name="Goris T."/>
            <person name="Zimmermann J."/>
            <person name="Schenz B."/>
            <person name="Lemos M."/>
            <person name="Hackermueller J."/>
            <person name="Diekert G."/>
        </authorList>
    </citation>
    <scope>NUCLEOTIDE SEQUENCE [LARGE SCALE GENOMIC DNA]</scope>
    <source>
        <strain>DSM 13726</strain>
        <strain evidence="11">PCE-M2</strain>
    </source>
</reference>
<organism evidence="10 11">
    <name type="scientific">Sulfurospirillum halorespirans DSM 13726</name>
    <dbReference type="NCBI Taxonomy" id="1193502"/>
    <lineage>
        <taxon>Bacteria</taxon>
        <taxon>Pseudomonadati</taxon>
        <taxon>Campylobacterota</taxon>
        <taxon>Epsilonproteobacteria</taxon>
        <taxon>Campylobacterales</taxon>
        <taxon>Sulfurospirillaceae</taxon>
        <taxon>Sulfurospirillum</taxon>
    </lineage>
</organism>
<keyword evidence="7 8" id="KW-0472">Membrane</keyword>
<dbReference type="Pfam" id="PF00528">
    <property type="entry name" value="BPD_transp_1"/>
    <property type="match status" value="2"/>
</dbReference>
<keyword evidence="4" id="KW-0997">Cell inner membrane</keyword>
<comment type="similarity">
    <text evidence="8">Belongs to the binding-protein-dependent transport system permease family.</text>
</comment>
<dbReference type="RefSeq" id="WP_238585253.1">
    <property type="nucleotide sequence ID" value="NZ_CP017111.1"/>
</dbReference>
<dbReference type="Proteomes" id="UP000094609">
    <property type="component" value="Chromosome"/>
</dbReference>
<feature type="transmembrane region" description="Helical" evidence="8">
    <location>
        <begin position="447"/>
        <end position="469"/>
    </location>
</feature>
<name>A0A1D7TNQ8_9BACT</name>
<feature type="transmembrane region" description="Helical" evidence="8">
    <location>
        <begin position="49"/>
        <end position="70"/>
    </location>
</feature>
<feature type="transmembrane region" description="Helical" evidence="8">
    <location>
        <begin position="7"/>
        <end position="29"/>
    </location>
</feature>
<feature type="transmembrane region" description="Helical" evidence="8">
    <location>
        <begin position="125"/>
        <end position="151"/>
    </location>
</feature>
<dbReference type="Gene3D" id="1.10.3720.10">
    <property type="entry name" value="MetI-like"/>
    <property type="match status" value="2"/>
</dbReference>
<protein>
    <submittedName>
        <fullName evidence="10">Ferric iron ABC transporter, permease protein</fullName>
    </submittedName>
</protein>
<dbReference type="AlphaFoldDB" id="A0A1D7TNQ8"/>
<feature type="transmembrane region" description="Helical" evidence="8">
    <location>
        <begin position="172"/>
        <end position="194"/>
    </location>
</feature>
<evidence type="ECO:0000256" key="8">
    <source>
        <dbReference type="RuleBase" id="RU363032"/>
    </source>
</evidence>
<comment type="subcellular location">
    <subcellularLocation>
        <location evidence="1">Cell inner membrane</location>
        <topology evidence="1">Multi-pass membrane protein</topology>
    </subcellularLocation>
    <subcellularLocation>
        <location evidence="8">Cell membrane</location>
        <topology evidence="8">Multi-pass membrane protein</topology>
    </subcellularLocation>
</comment>
<dbReference type="CDD" id="cd06261">
    <property type="entry name" value="TM_PBP2"/>
    <property type="match status" value="1"/>
</dbReference>
<evidence type="ECO:0000256" key="7">
    <source>
        <dbReference type="ARBA" id="ARBA00023136"/>
    </source>
</evidence>
<dbReference type="InterPro" id="IPR000515">
    <property type="entry name" value="MetI-like"/>
</dbReference>
<gene>
    <name evidence="10" type="ORF">SHALO_2847</name>
</gene>
<accession>A0A1D7TNQ8</accession>
<evidence type="ECO:0000259" key="9">
    <source>
        <dbReference type="PROSITE" id="PS50928"/>
    </source>
</evidence>
<dbReference type="KEGG" id="shal:SHALO_2847"/>
<dbReference type="PATRIC" id="fig|1193502.14.peg.2883"/>
<sequence>MQKFKYLLAPLLGLVISLPIFSLVIYFIAQGDFSMTSINLSELLLYTKNTAFVLFGTAFLVLLLGISTAFMSARFEYFGSRFFSLIFVLPLAFPAYILGYSYVGFFEFHGILATLLSQPKVKLDILNIYGVTTILSFAMFPYVFILARVSFASISSTVVELVSLKQLSFCKAFFTVYLPLAYPAIFAGLVLAMMEVLSDYGTVAYFGVDTFSVGIFKSWFGYGNLNEAINLAIIMLLMVFSMMLAESRLRAKFRFISVTHSSKKAPKVKLKGLQNGIAFGLSMLISTFTLFIPTGVLLYWFYLDFNTLDWSSLTYLYRTLSLNILSSFIIIALAFGMEYASRFYPSKLGVISHKLSILGYSIPGAIIGIGILLFTNFIDQSFGKVVLGGSFFALIFAYLSRYFAASIGSVENGFSKIDKSIDDATIVFGTSEWGRIFKVYLPLMRPYLLSGFLILYIDLAKELPATLLLRPFNYDTIAIRIYELASNEILYKSAFPSLLLVLTTAIAVLLLNSKFVRGRR</sequence>
<dbReference type="EMBL" id="CP017111">
    <property type="protein sequence ID" value="AOO66600.1"/>
    <property type="molecule type" value="Genomic_DNA"/>
</dbReference>
<evidence type="ECO:0000256" key="6">
    <source>
        <dbReference type="ARBA" id="ARBA00022989"/>
    </source>
</evidence>
<dbReference type="STRING" id="1193502.SHALO_2847"/>
<feature type="transmembrane region" description="Helical" evidence="8">
    <location>
        <begin position="489"/>
        <end position="511"/>
    </location>
</feature>
<keyword evidence="3" id="KW-1003">Cell membrane</keyword>
<feature type="transmembrane region" description="Helical" evidence="8">
    <location>
        <begin position="315"/>
        <end position="336"/>
    </location>
</feature>
<feature type="transmembrane region" description="Helical" evidence="8">
    <location>
        <begin position="228"/>
        <end position="245"/>
    </location>
</feature>
<dbReference type="GO" id="GO:0005886">
    <property type="term" value="C:plasma membrane"/>
    <property type="evidence" value="ECO:0007669"/>
    <property type="project" value="UniProtKB-SubCell"/>
</dbReference>
<dbReference type="GO" id="GO:0055085">
    <property type="term" value="P:transmembrane transport"/>
    <property type="evidence" value="ECO:0007669"/>
    <property type="project" value="InterPro"/>
</dbReference>
<feature type="domain" description="ABC transmembrane type-1" evidence="9">
    <location>
        <begin position="316"/>
        <end position="511"/>
    </location>
</feature>
<feature type="transmembrane region" description="Helical" evidence="8">
    <location>
        <begin position="381"/>
        <end position="399"/>
    </location>
</feature>
<evidence type="ECO:0000256" key="4">
    <source>
        <dbReference type="ARBA" id="ARBA00022519"/>
    </source>
</evidence>
<feature type="transmembrane region" description="Helical" evidence="8">
    <location>
        <begin position="357"/>
        <end position="375"/>
    </location>
</feature>
<evidence type="ECO:0000256" key="1">
    <source>
        <dbReference type="ARBA" id="ARBA00004429"/>
    </source>
</evidence>
<keyword evidence="5 8" id="KW-0812">Transmembrane</keyword>
<dbReference type="PANTHER" id="PTHR43357:SF3">
    <property type="entry name" value="FE(3+)-TRANSPORT SYSTEM PERMEASE PROTEIN FBPB 2"/>
    <property type="match status" value="1"/>
</dbReference>
<dbReference type="PANTHER" id="PTHR43357">
    <property type="entry name" value="INNER MEMBRANE ABC TRANSPORTER PERMEASE PROTEIN YDCV"/>
    <property type="match status" value="1"/>
</dbReference>
<feature type="transmembrane region" description="Helical" evidence="8">
    <location>
        <begin position="277"/>
        <end position="303"/>
    </location>
</feature>
<dbReference type="SUPFAM" id="SSF161098">
    <property type="entry name" value="MetI-like"/>
    <property type="match status" value="2"/>
</dbReference>
<feature type="transmembrane region" description="Helical" evidence="8">
    <location>
        <begin position="82"/>
        <end position="105"/>
    </location>
</feature>
<proteinExistence type="inferred from homology"/>
<keyword evidence="6 8" id="KW-1133">Transmembrane helix</keyword>
<feature type="domain" description="ABC transmembrane type-1" evidence="9">
    <location>
        <begin position="47"/>
        <end position="244"/>
    </location>
</feature>
<keyword evidence="2 8" id="KW-0813">Transport</keyword>
<evidence type="ECO:0000256" key="5">
    <source>
        <dbReference type="ARBA" id="ARBA00022692"/>
    </source>
</evidence>
<evidence type="ECO:0000256" key="2">
    <source>
        <dbReference type="ARBA" id="ARBA00022448"/>
    </source>
</evidence>
<evidence type="ECO:0000313" key="10">
    <source>
        <dbReference type="EMBL" id="AOO66600.1"/>
    </source>
</evidence>
<evidence type="ECO:0000256" key="3">
    <source>
        <dbReference type="ARBA" id="ARBA00022475"/>
    </source>
</evidence>